<protein>
    <submittedName>
        <fullName evidence="2">Putative metallochaperone</fullName>
    </submittedName>
</protein>
<reference evidence="2" key="1">
    <citation type="submission" date="2020-03" db="EMBL/GenBank/DDBJ databases">
        <title>The deep terrestrial virosphere.</title>
        <authorList>
            <person name="Holmfeldt K."/>
            <person name="Nilsson E."/>
            <person name="Simone D."/>
            <person name="Lopez-Fernandez M."/>
            <person name="Wu X."/>
            <person name="de Brujin I."/>
            <person name="Lundin D."/>
            <person name="Andersson A."/>
            <person name="Bertilsson S."/>
            <person name="Dopson M."/>
        </authorList>
    </citation>
    <scope>NUCLEOTIDE SEQUENCE</scope>
    <source>
        <strain evidence="1">MM415A03047</strain>
        <strain evidence="2">MM415B05271</strain>
    </source>
</reference>
<gene>
    <name evidence="1" type="ORF">MM415A03047_0004</name>
    <name evidence="2" type="ORF">MM415B05271_0009</name>
</gene>
<evidence type="ECO:0000313" key="1">
    <source>
        <dbReference type="EMBL" id="QJA71766.1"/>
    </source>
</evidence>
<name>A0A6M3LSS1_9ZZZZ</name>
<accession>A0A6M3LSS1</accession>
<organism evidence="2">
    <name type="scientific">viral metagenome</name>
    <dbReference type="NCBI Taxonomy" id="1070528"/>
    <lineage>
        <taxon>unclassified sequences</taxon>
        <taxon>metagenomes</taxon>
        <taxon>organismal metagenomes</taxon>
    </lineage>
</organism>
<dbReference type="EMBL" id="MT141898">
    <property type="protein sequence ID" value="QJA71766.1"/>
    <property type="molecule type" value="Genomic_DNA"/>
</dbReference>
<evidence type="ECO:0000313" key="2">
    <source>
        <dbReference type="EMBL" id="QJA95605.1"/>
    </source>
</evidence>
<proteinExistence type="predicted"/>
<dbReference type="EMBL" id="MT143328">
    <property type="protein sequence ID" value="QJA95605.1"/>
    <property type="molecule type" value="Genomic_DNA"/>
</dbReference>
<sequence>MPIPKPKSGEEKNKYISRCVSFLMHEKREQKQALAICFSVWKKNESTILDKIGMFIQEENIPKYNHNQQKKIQDISNKVIDNEVGLEIAKPFIHRNGYNIIVSSKHNGDKEEWRDSANTLIKELRRNGFKFELSSVHTKGFELESVDLNEASASVSTPMICNECGKKFKKKIGPKTYEVKCPKCGSYDTEIE</sequence>
<dbReference type="AlphaFoldDB" id="A0A6M3LSS1"/>